<dbReference type="InterPro" id="IPR014730">
    <property type="entry name" value="ETF_a/b_N"/>
</dbReference>
<comment type="similarity">
    <text evidence="1">Belongs to the ETF beta-subunit/FixA family.</text>
</comment>
<proteinExistence type="inferred from homology"/>
<comment type="caution">
    <text evidence="5">The sequence shown here is derived from an EMBL/GenBank/DDBJ whole genome shotgun (WGS) entry which is preliminary data.</text>
</comment>
<accession>A0ABS7A3W3</accession>
<organism evidence="5 6">
    <name type="scientific">Roseomonas alba</name>
    <dbReference type="NCBI Taxonomy" id="2846776"/>
    <lineage>
        <taxon>Bacteria</taxon>
        <taxon>Pseudomonadati</taxon>
        <taxon>Pseudomonadota</taxon>
        <taxon>Alphaproteobacteria</taxon>
        <taxon>Acetobacterales</taxon>
        <taxon>Roseomonadaceae</taxon>
        <taxon>Roseomonas</taxon>
    </lineage>
</organism>
<keyword evidence="2" id="KW-0813">Transport</keyword>
<dbReference type="InterPro" id="IPR012255">
    <property type="entry name" value="ETF_b"/>
</dbReference>
<dbReference type="Pfam" id="PF01012">
    <property type="entry name" value="ETF"/>
    <property type="match status" value="1"/>
</dbReference>
<gene>
    <name evidence="5" type="ORF">KPL78_03340</name>
</gene>
<evidence type="ECO:0000256" key="2">
    <source>
        <dbReference type="ARBA" id="ARBA00022448"/>
    </source>
</evidence>
<dbReference type="PANTHER" id="PTHR21294">
    <property type="entry name" value="ELECTRON TRANSFER FLAVOPROTEIN BETA-SUBUNIT"/>
    <property type="match status" value="1"/>
</dbReference>
<evidence type="ECO:0000256" key="3">
    <source>
        <dbReference type="ARBA" id="ARBA00022982"/>
    </source>
</evidence>
<feature type="domain" description="Electron transfer flavoprotein alpha/beta-subunit N-terminal" evidence="4">
    <location>
        <begin position="26"/>
        <end position="218"/>
    </location>
</feature>
<dbReference type="Proteomes" id="UP001196565">
    <property type="component" value="Unassembled WGS sequence"/>
</dbReference>
<evidence type="ECO:0000313" key="5">
    <source>
        <dbReference type="EMBL" id="MBW6396863.1"/>
    </source>
</evidence>
<dbReference type="SMART" id="SM00893">
    <property type="entry name" value="ETF"/>
    <property type="match status" value="1"/>
</dbReference>
<dbReference type="InterPro" id="IPR014729">
    <property type="entry name" value="Rossmann-like_a/b/a_fold"/>
</dbReference>
<evidence type="ECO:0000259" key="4">
    <source>
        <dbReference type="SMART" id="SM00893"/>
    </source>
</evidence>
<keyword evidence="3" id="KW-0249">Electron transport</keyword>
<evidence type="ECO:0000256" key="1">
    <source>
        <dbReference type="ARBA" id="ARBA00007557"/>
    </source>
</evidence>
<protein>
    <recommendedName>
        <fullName evidence="4">Electron transfer flavoprotein alpha/beta-subunit N-terminal domain-containing protein</fullName>
    </recommendedName>
</protein>
<reference evidence="5 6" key="1">
    <citation type="submission" date="2021-07" db="EMBL/GenBank/DDBJ databases">
        <authorList>
            <person name="So Y."/>
        </authorList>
    </citation>
    <scope>NUCLEOTIDE SEQUENCE [LARGE SCALE GENOMIC DNA]</scope>
    <source>
        <strain evidence="5 6">HJA6</strain>
    </source>
</reference>
<keyword evidence="6" id="KW-1185">Reference proteome</keyword>
<dbReference type="PANTHER" id="PTHR21294:SF8">
    <property type="entry name" value="ELECTRON TRANSFER FLAVOPROTEIN SUBUNIT BETA"/>
    <property type="match status" value="1"/>
</dbReference>
<dbReference type="RefSeq" id="WP_219761449.1">
    <property type="nucleotide sequence ID" value="NZ_JAHYBZ010000001.1"/>
</dbReference>
<dbReference type="SUPFAM" id="SSF52402">
    <property type="entry name" value="Adenine nucleotide alpha hydrolases-like"/>
    <property type="match status" value="1"/>
</dbReference>
<evidence type="ECO:0000313" key="6">
    <source>
        <dbReference type="Proteomes" id="UP001196565"/>
    </source>
</evidence>
<sequence>MEIVVLLAGVVDPKWRLERLALRAGGEQPDETGLPYRLSPFDEAALETALKLRDADPAIRVTAVIPGDAARDPLLRAVMALRPHRVFRFDTAGAPLWDPHAATRLLAAAVDAAAAAGLVLMGREFGDGDDGVLPPLLATARGWTFCGQAHALALADGAIVAHRMRGPREEAIALATPALVSVTNDRSNRLRHPLMKNVVLTRREPIEIVTMPADAGPIALHARSLAVVPPPQRGAGACRMLEGPLDTQIAEMATYLRDWRDGASR</sequence>
<dbReference type="Gene3D" id="3.40.50.620">
    <property type="entry name" value="HUPs"/>
    <property type="match status" value="1"/>
</dbReference>
<dbReference type="EMBL" id="JAHYBZ010000001">
    <property type="protein sequence ID" value="MBW6396863.1"/>
    <property type="molecule type" value="Genomic_DNA"/>
</dbReference>
<name>A0ABS7A3W3_9PROT</name>